<proteinExistence type="predicted"/>
<dbReference type="GeneID" id="93347761"/>
<dbReference type="SUPFAM" id="SSF48452">
    <property type="entry name" value="TPR-like"/>
    <property type="match status" value="1"/>
</dbReference>
<accession>A0A378Y3V8</accession>
<dbReference type="AlphaFoldDB" id="A0A378Y3V8"/>
<dbReference type="Gene3D" id="1.25.40.10">
    <property type="entry name" value="Tetratricopeptide repeat domain"/>
    <property type="match status" value="1"/>
</dbReference>
<feature type="domain" description="Glycosyltransferase 2-like" evidence="1">
    <location>
        <begin position="15"/>
        <end position="133"/>
    </location>
</feature>
<organism evidence="2 3">
    <name type="scientific">Paenibacillus polymyxa</name>
    <name type="common">Bacillus polymyxa</name>
    <dbReference type="NCBI Taxonomy" id="1406"/>
    <lineage>
        <taxon>Bacteria</taxon>
        <taxon>Bacillati</taxon>
        <taxon>Bacillota</taxon>
        <taxon>Bacilli</taxon>
        <taxon>Bacillales</taxon>
        <taxon>Paenibacillaceae</taxon>
        <taxon>Paenibacillus</taxon>
    </lineage>
</organism>
<protein>
    <submittedName>
        <fullName evidence="2">Glycosyltransferase</fullName>
    </submittedName>
</protein>
<name>A0A378Y3V8_PAEPO</name>
<sequence length="364" mass="43333">MQPQKRYKIAVYAISKNEARFAKRWMNSMREADVVIVADTGSTDDTVALLREAGAEVHPIQVVPWRFDKARNESLRLVPDDVDICVCTDLDEVWEEGWRSRLESNWKDGTTRMLYAFTHGQPGRDTAYTWFWKEKIHTRHDYHWVRPVHEVLEYIGEGEEYSIRSEQLRLYHDPDPHKSRSQYLPLLEQSVREFPEDDRNMHYLGREYMYHARWDECITTLQQHLTMPQARWADERSASMRFIARAYKATEQWHEAARWLYRAIAEAPYLREPYTEMAQLAYHTRNWPAVYHMVEEALRISTRPDTYMQEDFCWDATLYDLGALACYELGLIHKACEFAKEATERSPEDSRLRHNYALIQSRLP</sequence>
<dbReference type="SUPFAM" id="SSF53448">
    <property type="entry name" value="Nucleotide-diphospho-sugar transferases"/>
    <property type="match status" value="1"/>
</dbReference>
<evidence type="ECO:0000313" key="2">
    <source>
        <dbReference type="EMBL" id="SUA71528.1"/>
    </source>
</evidence>
<dbReference type="RefSeq" id="WP_019688480.1">
    <property type="nucleotide sequence ID" value="NZ_CP036496.1"/>
</dbReference>
<dbReference type="InterPro" id="IPR029044">
    <property type="entry name" value="Nucleotide-diphossugar_trans"/>
</dbReference>
<evidence type="ECO:0000259" key="1">
    <source>
        <dbReference type="Pfam" id="PF00535"/>
    </source>
</evidence>
<dbReference type="EMBL" id="UGSC01000001">
    <property type="protein sequence ID" value="SUA71528.1"/>
    <property type="molecule type" value="Genomic_DNA"/>
</dbReference>
<gene>
    <name evidence="2" type="ORF">NCTC10343_04435</name>
</gene>
<reference evidence="2 3" key="1">
    <citation type="submission" date="2018-06" db="EMBL/GenBank/DDBJ databases">
        <authorList>
            <consortium name="Pathogen Informatics"/>
            <person name="Doyle S."/>
        </authorList>
    </citation>
    <scope>NUCLEOTIDE SEQUENCE [LARGE SCALE GENOMIC DNA]</scope>
    <source>
        <strain evidence="2 3">NCTC10343</strain>
    </source>
</reference>
<dbReference type="Gene3D" id="3.90.550.10">
    <property type="entry name" value="Spore Coat Polysaccharide Biosynthesis Protein SpsA, Chain A"/>
    <property type="match status" value="1"/>
</dbReference>
<keyword evidence="2" id="KW-0808">Transferase</keyword>
<dbReference type="GO" id="GO:0016740">
    <property type="term" value="F:transferase activity"/>
    <property type="evidence" value="ECO:0007669"/>
    <property type="project" value="UniProtKB-KW"/>
</dbReference>
<dbReference type="Proteomes" id="UP000254400">
    <property type="component" value="Unassembled WGS sequence"/>
</dbReference>
<dbReference type="InterPro" id="IPR011990">
    <property type="entry name" value="TPR-like_helical_dom_sf"/>
</dbReference>
<dbReference type="InterPro" id="IPR001173">
    <property type="entry name" value="Glyco_trans_2-like"/>
</dbReference>
<evidence type="ECO:0000313" key="3">
    <source>
        <dbReference type="Proteomes" id="UP000254400"/>
    </source>
</evidence>
<dbReference type="Pfam" id="PF00535">
    <property type="entry name" value="Glycos_transf_2"/>
    <property type="match status" value="1"/>
</dbReference>